<dbReference type="Proteomes" id="UP001255856">
    <property type="component" value="Unassembled WGS sequence"/>
</dbReference>
<evidence type="ECO:0000313" key="9">
    <source>
        <dbReference type="EMBL" id="KAK2080694.1"/>
    </source>
</evidence>
<reference evidence="9" key="1">
    <citation type="submission" date="2021-01" db="EMBL/GenBank/DDBJ databases">
        <authorList>
            <person name="Eckstrom K.M.E."/>
        </authorList>
    </citation>
    <scope>NUCLEOTIDE SEQUENCE</scope>
    <source>
        <strain evidence="9">UVCC 0001</strain>
    </source>
</reference>
<dbReference type="PANTHER" id="PTHR21443">
    <property type="entry name" value="CONSERVED OLIGOMERIC GOLGI COMPLEX COMPONENT 7"/>
    <property type="match status" value="1"/>
</dbReference>
<dbReference type="Pfam" id="PF10191">
    <property type="entry name" value="COG7"/>
    <property type="match status" value="1"/>
</dbReference>
<comment type="similarity">
    <text evidence="2">Belongs to the COG7 family.</text>
</comment>
<dbReference type="GO" id="GO:0006886">
    <property type="term" value="P:intracellular protein transport"/>
    <property type="evidence" value="ECO:0007669"/>
    <property type="project" value="InterPro"/>
</dbReference>
<evidence type="ECO:0000256" key="4">
    <source>
        <dbReference type="ARBA" id="ARBA00022448"/>
    </source>
</evidence>
<keyword evidence="10" id="KW-1185">Reference proteome</keyword>
<keyword evidence="7" id="KW-0472">Membrane</keyword>
<proteinExistence type="inferred from homology"/>
<evidence type="ECO:0000256" key="7">
    <source>
        <dbReference type="ARBA" id="ARBA00023136"/>
    </source>
</evidence>
<comment type="caution">
    <text evidence="9">The sequence shown here is derived from an EMBL/GenBank/DDBJ whole genome shotgun (WGS) entry which is preliminary data.</text>
</comment>
<evidence type="ECO:0000256" key="5">
    <source>
        <dbReference type="ARBA" id="ARBA00022927"/>
    </source>
</evidence>
<gene>
    <name evidence="9" type="ORF">QBZ16_000548</name>
</gene>
<evidence type="ECO:0000313" key="10">
    <source>
        <dbReference type="Proteomes" id="UP001255856"/>
    </source>
</evidence>
<evidence type="ECO:0000256" key="2">
    <source>
        <dbReference type="ARBA" id="ARBA00005831"/>
    </source>
</evidence>
<dbReference type="EMBL" id="JASFZW010000001">
    <property type="protein sequence ID" value="KAK2080694.1"/>
    <property type="molecule type" value="Genomic_DNA"/>
</dbReference>
<accession>A0AAD9INK1</accession>
<evidence type="ECO:0000256" key="8">
    <source>
        <dbReference type="ARBA" id="ARBA00031345"/>
    </source>
</evidence>
<dbReference type="GO" id="GO:0006890">
    <property type="term" value="P:retrograde vesicle-mediated transport, Golgi to endoplasmic reticulum"/>
    <property type="evidence" value="ECO:0007669"/>
    <property type="project" value="TreeGrafter"/>
</dbReference>
<keyword evidence="4" id="KW-0813">Transport</keyword>
<dbReference type="AlphaFoldDB" id="A0AAD9INK1"/>
<dbReference type="GO" id="GO:0017119">
    <property type="term" value="C:Golgi transport complex"/>
    <property type="evidence" value="ECO:0007669"/>
    <property type="project" value="InterPro"/>
</dbReference>
<dbReference type="GO" id="GO:0007030">
    <property type="term" value="P:Golgi organization"/>
    <property type="evidence" value="ECO:0007669"/>
    <property type="project" value="TreeGrafter"/>
</dbReference>
<dbReference type="GO" id="GO:0000139">
    <property type="term" value="C:Golgi membrane"/>
    <property type="evidence" value="ECO:0007669"/>
    <property type="project" value="UniProtKB-SubCell"/>
</dbReference>
<comment type="subcellular location">
    <subcellularLocation>
        <location evidence="1">Golgi apparatus membrane</location>
        <topology evidence="1">Peripheral membrane protein</topology>
    </subcellularLocation>
</comment>
<evidence type="ECO:0000256" key="6">
    <source>
        <dbReference type="ARBA" id="ARBA00023034"/>
    </source>
</evidence>
<evidence type="ECO:0000256" key="1">
    <source>
        <dbReference type="ARBA" id="ARBA00004395"/>
    </source>
</evidence>
<evidence type="ECO:0000256" key="3">
    <source>
        <dbReference type="ARBA" id="ARBA00020984"/>
    </source>
</evidence>
<name>A0AAD9INK1_PROWI</name>
<sequence length="191" mass="20116">MADLEQFATAKFDAVAYVNDLCKAAPAGVSLERHLTDVELRLQLASDDVTGRLEDASVRAAQRVPALLQELLRIQGDLATAQEAMGEMRSAVAQSSSSSGARAVDRLAALEGVKGRMQAAADALEEASGLASLFHRVDALFEDRDLPAIAEALAGMQRGLAVVGGRAPGVADGPARLAALRARPRPCCRRR</sequence>
<dbReference type="InterPro" id="IPR019335">
    <property type="entry name" value="COG7"/>
</dbReference>
<dbReference type="PANTHER" id="PTHR21443:SF0">
    <property type="entry name" value="CONSERVED OLIGOMERIC GOLGI COMPLEX SUBUNIT 7"/>
    <property type="match status" value="1"/>
</dbReference>
<keyword evidence="6" id="KW-0333">Golgi apparatus</keyword>
<keyword evidence="5" id="KW-0653">Protein transport</keyword>
<protein>
    <recommendedName>
        <fullName evidence="3">Conserved oligomeric Golgi complex subunit 7</fullName>
    </recommendedName>
    <alternativeName>
        <fullName evidence="8">Component of oligomeric Golgi complex 7</fullName>
    </alternativeName>
</protein>
<organism evidence="9 10">
    <name type="scientific">Prototheca wickerhamii</name>
    <dbReference type="NCBI Taxonomy" id="3111"/>
    <lineage>
        <taxon>Eukaryota</taxon>
        <taxon>Viridiplantae</taxon>
        <taxon>Chlorophyta</taxon>
        <taxon>core chlorophytes</taxon>
        <taxon>Trebouxiophyceae</taxon>
        <taxon>Chlorellales</taxon>
        <taxon>Chlorellaceae</taxon>
        <taxon>Prototheca</taxon>
    </lineage>
</organism>